<proteinExistence type="inferred from homology"/>
<comment type="caution">
    <text evidence="16">The sequence shown here is derived from an EMBL/GenBank/DDBJ whole genome shotgun (WGS) entry which is preliminary data.</text>
</comment>
<dbReference type="AlphaFoldDB" id="A0A2P5SVR1"/>
<feature type="binding site" evidence="13">
    <location>
        <position position="424"/>
    </location>
    <ligand>
        <name>Mg(2+)</name>
        <dbReference type="ChEBI" id="CHEBI:18420"/>
        <label>1</label>
    </ligand>
</feature>
<sequence length="507" mass="59338">MIEKKQHISEFDTHFKLTNELRLRREKLNTLRTHGIAFPNNFRRDITSDQLHSKYDNSTNKEIEQLNIQVNIAGRIMTRRILGKASFITLQDCGGRIQLYITCQDISDDVYYNYFKNWDLGDIIGAYGKLFKTKTGELSIHCFKIYLLTKSLRPLPDKFHGIHNQELRYRQRYLDLIVNERSFNIFKIRAQIINNIRNFMMKSNFIEVETPMMHIIPGGAVARPFITHHNKLNINMYLRIAPELYLKRLVVGGFEKVFEINRNFRNEGISPKHNPEFTMMELYVAYADYKDLIKLTEDLFLFIANNIFGTTKFSYGKLKLDFGSPFTILTMRDAIIKYCSKININNLQNRIELIKVAQSIDIIVENNWGMGRIINEIFEKHVVSHLMQPTFITEYPSEVSPLARRNDINPEIADRFELFIGGYEICNGFSELNDSEDQSERFIQQFDNKNYNNSESIFYDEDYITALEYGLPPTAGLGMGIDRITMLFTNSHNIRDVILFPTLKPKK</sequence>
<dbReference type="SUPFAM" id="SSF50249">
    <property type="entry name" value="Nucleic acid-binding proteins"/>
    <property type="match status" value="1"/>
</dbReference>
<evidence type="ECO:0000256" key="7">
    <source>
        <dbReference type="ARBA" id="ARBA00022741"/>
    </source>
</evidence>
<dbReference type="CDD" id="cd04322">
    <property type="entry name" value="LysRS_N"/>
    <property type="match status" value="1"/>
</dbReference>
<accession>A0A2P5SVR1</accession>
<organism evidence="16 17">
    <name type="scientific">Candidatus Pantoea edessiphila</name>
    <dbReference type="NCBI Taxonomy" id="2044610"/>
    <lineage>
        <taxon>Bacteria</taxon>
        <taxon>Pseudomonadati</taxon>
        <taxon>Pseudomonadota</taxon>
        <taxon>Gammaproteobacteria</taxon>
        <taxon>Enterobacterales</taxon>
        <taxon>Erwiniaceae</taxon>
        <taxon>Pantoea</taxon>
    </lineage>
</organism>
<dbReference type="Pfam" id="PF00152">
    <property type="entry name" value="tRNA-synt_2"/>
    <property type="match status" value="1"/>
</dbReference>
<evidence type="ECO:0000256" key="3">
    <source>
        <dbReference type="ARBA" id="ARBA00011738"/>
    </source>
</evidence>
<dbReference type="GO" id="GO:0000049">
    <property type="term" value="F:tRNA binding"/>
    <property type="evidence" value="ECO:0007669"/>
    <property type="project" value="TreeGrafter"/>
</dbReference>
<feature type="binding site" evidence="13">
    <location>
        <position position="424"/>
    </location>
    <ligand>
        <name>Mg(2+)</name>
        <dbReference type="ChEBI" id="CHEBI:18420"/>
        <label>2</label>
    </ligand>
</feature>
<gene>
    <name evidence="13 16" type="primary">lysS</name>
    <name evidence="16" type="ORF">CRV10_02930</name>
</gene>
<evidence type="ECO:0000256" key="11">
    <source>
        <dbReference type="ARBA" id="ARBA00023146"/>
    </source>
</evidence>
<keyword evidence="11 13" id="KW-0030">Aminoacyl-tRNA synthetase</keyword>
<dbReference type="NCBIfam" id="TIGR00499">
    <property type="entry name" value="lysS_bact"/>
    <property type="match status" value="1"/>
</dbReference>
<evidence type="ECO:0000256" key="6">
    <source>
        <dbReference type="ARBA" id="ARBA00022723"/>
    </source>
</evidence>
<comment type="subunit">
    <text evidence="3 13">Homodimer.</text>
</comment>
<evidence type="ECO:0000313" key="16">
    <source>
        <dbReference type="EMBL" id="PPI86406.1"/>
    </source>
</evidence>
<dbReference type="EC" id="6.1.1.6" evidence="13"/>
<dbReference type="GO" id="GO:0042803">
    <property type="term" value="F:protein homodimerization activity"/>
    <property type="evidence" value="ECO:0007669"/>
    <property type="project" value="UniProtKB-ARBA"/>
</dbReference>
<keyword evidence="7 13" id="KW-0547">Nucleotide-binding</keyword>
<keyword evidence="4 13" id="KW-0963">Cytoplasm</keyword>
<dbReference type="FunFam" id="2.40.50.140:FF:000024">
    <property type="entry name" value="Lysine--tRNA ligase"/>
    <property type="match status" value="1"/>
</dbReference>
<comment type="subcellular location">
    <subcellularLocation>
        <location evidence="1 13">Cytoplasm</location>
    </subcellularLocation>
</comment>
<dbReference type="PANTHER" id="PTHR42918:SF15">
    <property type="entry name" value="LYSINE--TRNA LIGASE, CHLOROPLASTIC_MITOCHONDRIAL"/>
    <property type="match status" value="1"/>
</dbReference>
<dbReference type="InterPro" id="IPR004364">
    <property type="entry name" value="Aa-tRNA-synt_II"/>
</dbReference>
<keyword evidence="5 13" id="KW-0436">Ligase</keyword>
<evidence type="ECO:0000256" key="9">
    <source>
        <dbReference type="ARBA" id="ARBA00022842"/>
    </source>
</evidence>
<evidence type="ECO:0000256" key="10">
    <source>
        <dbReference type="ARBA" id="ARBA00022917"/>
    </source>
</evidence>
<comment type="cofactor">
    <cofactor evidence="13 14">
        <name>Mg(2+)</name>
        <dbReference type="ChEBI" id="CHEBI:18420"/>
    </cofactor>
    <text evidence="13 14">Binds 3 Mg(2+) ions per subunit.</text>
</comment>
<evidence type="ECO:0000256" key="2">
    <source>
        <dbReference type="ARBA" id="ARBA00008226"/>
    </source>
</evidence>
<dbReference type="GO" id="GO:0004824">
    <property type="term" value="F:lysine-tRNA ligase activity"/>
    <property type="evidence" value="ECO:0007669"/>
    <property type="project" value="UniProtKB-UniRule"/>
</dbReference>
<dbReference type="PROSITE" id="PS50862">
    <property type="entry name" value="AA_TRNA_LIGASE_II"/>
    <property type="match status" value="1"/>
</dbReference>
<feature type="binding site" evidence="13">
    <location>
        <position position="417"/>
    </location>
    <ligand>
        <name>Mg(2+)</name>
        <dbReference type="ChEBI" id="CHEBI:18420"/>
        <label>1</label>
    </ligand>
</feature>
<dbReference type="InterPro" id="IPR044136">
    <property type="entry name" value="Lys-tRNA-ligase_II_N"/>
</dbReference>
<evidence type="ECO:0000256" key="12">
    <source>
        <dbReference type="ARBA" id="ARBA00048573"/>
    </source>
</evidence>
<dbReference type="SUPFAM" id="SSF55681">
    <property type="entry name" value="Class II aaRS and biotin synthetases"/>
    <property type="match status" value="1"/>
</dbReference>
<dbReference type="Gene3D" id="3.30.930.10">
    <property type="entry name" value="Bira Bifunctional Protein, Domain 2"/>
    <property type="match status" value="1"/>
</dbReference>
<dbReference type="InterPro" id="IPR002313">
    <property type="entry name" value="Lys-tRNA-ligase_II"/>
</dbReference>
<dbReference type="PANTHER" id="PTHR42918">
    <property type="entry name" value="LYSYL-TRNA SYNTHETASE"/>
    <property type="match status" value="1"/>
</dbReference>
<dbReference type="InterPro" id="IPR006195">
    <property type="entry name" value="aa-tRNA-synth_II"/>
</dbReference>
<evidence type="ECO:0000256" key="1">
    <source>
        <dbReference type="ARBA" id="ARBA00004496"/>
    </source>
</evidence>
<keyword evidence="17" id="KW-1185">Reference proteome</keyword>
<dbReference type="OrthoDB" id="9801152at2"/>
<dbReference type="Proteomes" id="UP000296144">
    <property type="component" value="Unassembled WGS sequence"/>
</dbReference>
<comment type="similarity">
    <text evidence="2 13">Belongs to the class-II aminoacyl-tRNA synthetase family.</text>
</comment>
<keyword evidence="9 13" id="KW-0460">Magnesium</keyword>
<keyword evidence="8 13" id="KW-0067">ATP-binding</keyword>
<dbReference type="InterPro" id="IPR018149">
    <property type="entry name" value="Lys-tRNA-synth_II_C"/>
</dbReference>
<dbReference type="EMBL" id="PDKU01000004">
    <property type="protein sequence ID" value="PPI86406.1"/>
    <property type="molecule type" value="Genomic_DNA"/>
</dbReference>
<evidence type="ECO:0000256" key="5">
    <source>
        <dbReference type="ARBA" id="ARBA00022598"/>
    </source>
</evidence>
<dbReference type="GO" id="GO:0006430">
    <property type="term" value="P:lysyl-tRNA aminoacylation"/>
    <property type="evidence" value="ECO:0007669"/>
    <property type="project" value="UniProtKB-UniRule"/>
</dbReference>
<evidence type="ECO:0000313" key="17">
    <source>
        <dbReference type="Proteomes" id="UP000296144"/>
    </source>
</evidence>
<feature type="domain" description="Aminoacyl-transfer RNA synthetases class-II family profile" evidence="15">
    <location>
        <begin position="186"/>
        <end position="505"/>
    </location>
</feature>
<dbReference type="RefSeq" id="WP_136130349.1">
    <property type="nucleotide sequence ID" value="NZ_PDKU01000004.1"/>
</dbReference>
<name>A0A2P5SVR1_9GAMM</name>
<dbReference type="InterPro" id="IPR012340">
    <property type="entry name" value="NA-bd_OB-fold"/>
</dbReference>
<dbReference type="CDD" id="cd00775">
    <property type="entry name" value="LysRS_core"/>
    <property type="match status" value="1"/>
</dbReference>
<dbReference type="NCBIfam" id="NF001756">
    <property type="entry name" value="PRK00484.1"/>
    <property type="match status" value="1"/>
</dbReference>
<dbReference type="HAMAP" id="MF_00252">
    <property type="entry name" value="Lys_tRNA_synth_class2"/>
    <property type="match status" value="1"/>
</dbReference>
<evidence type="ECO:0000259" key="15">
    <source>
        <dbReference type="PROSITE" id="PS50862"/>
    </source>
</evidence>
<dbReference type="GO" id="GO:0005829">
    <property type="term" value="C:cytosol"/>
    <property type="evidence" value="ECO:0007669"/>
    <property type="project" value="TreeGrafter"/>
</dbReference>
<dbReference type="InterPro" id="IPR045864">
    <property type="entry name" value="aa-tRNA-synth_II/BPL/LPL"/>
</dbReference>
<dbReference type="FunFam" id="3.30.930.10:FF:000001">
    <property type="entry name" value="Lysine--tRNA ligase"/>
    <property type="match status" value="1"/>
</dbReference>
<evidence type="ECO:0000256" key="13">
    <source>
        <dbReference type="HAMAP-Rule" id="MF_00252"/>
    </source>
</evidence>
<keyword evidence="6 13" id="KW-0479">Metal-binding</keyword>
<evidence type="ECO:0000256" key="4">
    <source>
        <dbReference type="ARBA" id="ARBA00022490"/>
    </source>
</evidence>
<keyword evidence="10 13" id="KW-0648">Protein biosynthesis</keyword>
<comment type="catalytic activity">
    <reaction evidence="12 13 14">
        <text>tRNA(Lys) + L-lysine + ATP = L-lysyl-tRNA(Lys) + AMP + diphosphate</text>
        <dbReference type="Rhea" id="RHEA:20792"/>
        <dbReference type="Rhea" id="RHEA-COMP:9696"/>
        <dbReference type="Rhea" id="RHEA-COMP:9697"/>
        <dbReference type="ChEBI" id="CHEBI:30616"/>
        <dbReference type="ChEBI" id="CHEBI:32551"/>
        <dbReference type="ChEBI" id="CHEBI:33019"/>
        <dbReference type="ChEBI" id="CHEBI:78442"/>
        <dbReference type="ChEBI" id="CHEBI:78529"/>
        <dbReference type="ChEBI" id="CHEBI:456215"/>
        <dbReference type="EC" id="6.1.1.6"/>
    </reaction>
</comment>
<dbReference type="Gene3D" id="2.40.50.140">
    <property type="entry name" value="Nucleic acid-binding proteins"/>
    <property type="match status" value="1"/>
</dbReference>
<dbReference type="GO" id="GO:0000287">
    <property type="term" value="F:magnesium ion binding"/>
    <property type="evidence" value="ECO:0007669"/>
    <property type="project" value="UniProtKB-UniRule"/>
</dbReference>
<evidence type="ECO:0000256" key="8">
    <source>
        <dbReference type="ARBA" id="ARBA00022840"/>
    </source>
</evidence>
<evidence type="ECO:0000256" key="14">
    <source>
        <dbReference type="RuleBase" id="RU000336"/>
    </source>
</evidence>
<dbReference type="PRINTS" id="PR00982">
    <property type="entry name" value="TRNASYNTHLYS"/>
</dbReference>
<dbReference type="GO" id="GO:0005524">
    <property type="term" value="F:ATP binding"/>
    <property type="evidence" value="ECO:0007669"/>
    <property type="project" value="UniProtKB-UniRule"/>
</dbReference>
<dbReference type="InterPro" id="IPR004365">
    <property type="entry name" value="NA-bd_OB_tRNA"/>
</dbReference>
<dbReference type="Pfam" id="PF01336">
    <property type="entry name" value="tRNA_anti-codon"/>
    <property type="match status" value="1"/>
</dbReference>
<protein>
    <recommendedName>
        <fullName evidence="13">Lysine--tRNA ligase</fullName>
        <ecNumber evidence="13">6.1.1.6</ecNumber>
    </recommendedName>
    <alternativeName>
        <fullName evidence="13">Lysyl-tRNA synthetase</fullName>
        <shortName evidence="13">LysRS</shortName>
    </alternativeName>
</protein>
<reference evidence="16 17" key="1">
    <citation type="journal article" date="2018" name="Genome Biol. Evol.">
        <title>Cladogenesis and Genomic Streamlining in Extracellular Endosymbionts of Tropical Stink Bugs.</title>
        <authorList>
            <person name="Otero-Bravo A."/>
            <person name="Goffredi S."/>
            <person name="Sabree Z.L."/>
        </authorList>
    </citation>
    <scope>NUCLEOTIDE SEQUENCE [LARGE SCALE GENOMIC DNA]</scope>
    <source>
        <strain evidence="16 17">SoEL</strain>
    </source>
</reference>